<proteinExistence type="predicted"/>
<reference evidence="1" key="2">
    <citation type="submission" date="2022-06" db="UniProtKB">
        <authorList>
            <consortium name="EnsemblMetazoa"/>
        </authorList>
    </citation>
    <scope>IDENTIFICATION</scope>
</reference>
<evidence type="ECO:0000313" key="1">
    <source>
        <dbReference type="EnsemblMetazoa" id="OVOC508.1"/>
    </source>
</evidence>
<dbReference type="EnsemblMetazoa" id="OVOC508.1">
    <property type="protein sequence ID" value="OVOC508.1"/>
    <property type="gene ID" value="WBGene00237317"/>
</dbReference>
<sequence length="124" mass="15172">MKIHHHLRSVGEMHILIHMCKLQYIYCLPLRLSDFVTKIVTTLSSQQKHINSIIHDCKFKSITKYWWNRHCTYRFFFDFKFLLLFAKDNTPITQIYLLLHSELRVHKYKYTAYSSFLRYQNEHG</sequence>
<reference evidence="2" key="1">
    <citation type="submission" date="2013-10" db="EMBL/GenBank/DDBJ databases">
        <title>Genome sequencing of Onchocerca volvulus.</title>
        <authorList>
            <person name="Cotton J."/>
            <person name="Tsai J."/>
            <person name="Stanley E."/>
            <person name="Tracey A."/>
            <person name="Holroyd N."/>
            <person name="Lustigman S."/>
            <person name="Berriman M."/>
        </authorList>
    </citation>
    <scope>NUCLEOTIDE SEQUENCE</scope>
</reference>
<dbReference type="AlphaFoldDB" id="A0A8R1TTV3"/>
<organism evidence="1 2">
    <name type="scientific">Onchocerca volvulus</name>
    <dbReference type="NCBI Taxonomy" id="6282"/>
    <lineage>
        <taxon>Eukaryota</taxon>
        <taxon>Metazoa</taxon>
        <taxon>Ecdysozoa</taxon>
        <taxon>Nematoda</taxon>
        <taxon>Chromadorea</taxon>
        <taxon>Rhabditida</taxon>
        <taxon>Spirurina</taxon>
        <taxon>Spiruromorpha</taxon>
        <taxon>Filarioidea</taxon>
        <taxon>Onchocercidae</taxon>
        <taxon>Onchocerca</taxon>
    </lineage>
</organism>
<dbReference type="Proteomes" id="UP000024404">
    <property type="component" value="Unassembled WGS sequence"/>
</dbReference>
<evidence type="ECO:0000313" key="2">
    <source>
        <dbReference type="Proteomes" id="UP000024404"/>
    </source>
</evidence>
<dbReference type="EMBL" id="CMVM020000020">
    <property type="status" value="NOT_ANNOTATED_CDS"/>
    <property type="molecule type" value="Genomic_DNA"/>
</dbReference>
<accession>A0A8R1TTV3</accession>
<name>A0A8R1TTV3_ONCVO</name>
<keyword evidence="2" id="KW-1185">Reference proteome</keyword>
<protein>
    <submittedName>
        <fullName evidence="1">Uncharacterized protein</fullName>
    </submittedName>
</protein>